<feature type="transmembrane region" description="Helical" evidence="6">
    <location>
        <begin position="184"/>
        <end position="210"/>
    </location>
</feature>
<dbReference type="InterPro" id="IPR052576">
    <property type="entry name" value="AA_Transporter-Related"/>
</dbReference>
<keyword evidence="5 6" id="KW-0472">Membrane</keyword>
<feature type="transmembrane region" description="Helical" evidence="6">
    <location>
        <begin position="311"/>
        <end position="328"/>
    </location>
</feature>
<evidence type="ECO:0000256" key="3">
    <source>
        <dbReference type="ARBA" id="ARBA00022692"/>
    </source>
</evidence>
<evidence type="ECO:0000259" key="7">
    <source>
        <dbReference type="Pfam" id="PF03553"/>
    </source>
</evidence>
<feature type="domain" description="Na+/H+ antiporter NhaC-like C-terminal" evidence="7">
    <location>
        <begin position="195"/>
        <end position="482"/>
    </location>
</feature>
<organism evidence="9 10">
    <name type="scientific">Vibrio stylophorae</name>
    <dbReference type="NCBI Taxonomy" id="659351"/>
    <lineage>
        <taxon>Bacteria</taxon>
        <taxon>Pseudomonadati</taxon>
        <taxon>Pseudomonadota</taxon>
        <taxon>Gammaproteobacteria</taxon>
        <taxon>Vibrionales</taxon>
        <taxon>Vibrionaceae</taxon>
        <taxon>Vibrio</taxon>
    </lineage>
</organism>
<feature type="transmembrane region" description="Helical" evidence="6">
    <location>
        <begin position="46"/>
        <end position="79"/>
    </location>
</feature>
<feature type="transmembrane region" description="Helical" evidence="6">
    <location>
        <begin position="142"/>
        <end position="172"/>
    </location>
</feature>
<dbReference type="Pfam" id="PF13726">
    <property type="entry name" value="Na_H_antiport_2"/>
    <property type="match status" value="1"/>
</dbReference>
<evidence type="ECO:0000256" key="4">
    <source>
        <dbReference type="ARBA" id="ARBA00022989"/>
    </source>
</evidence>
<evidence type="ECO:0000259" key="8">
    <source>
        <dbReference type="Pfam" id="PF13726"/>
    </source>
</evidence>
<evidence type="ECO:0000313" key="9">
    <source>
        <dbReference type="EMBL" id="CAH0534408.1"/>
    </source>
</evidence>
<feature type="transmembrane region" description="Helical" evidence="6">
    <location>
        <begin position="100"/>
        <end position="122"/>
    </location>
</feature>
<comment type="subcellular location">
    <subcellularLocation>
        <location evidence="1">Cell membrane</location>
        <topology evidence="1">Multi-pass membrane protein</topology>
    </subcellularLocation>
</comment>
<dbReference type="Proteomes" id="UP000838672">
    <property type="component" value="Unassembled WGS sequence"/>
</dbReference>
<feature type="domain" description="Putative Na+/H+ antiporter N-terminal" evidence="8">
    <location>
        <begin position="43"/>
        <end position="128"/>
    </location>
</feature>
<comment type="caution">
    <text evidence="9">The sequence shown here is derived from an EMBL/GenBank/DDBJ whole genome shotgun (WGS) entry which is preliminary data.</text>
</comment>
<reference evidence="9" key="1">
    <citation type="submission" date="2021-11" db="EMBL/GenBank/DDBJ databases">
        <authorList>
            <person name="Rodrigo-Torres L."/>
            <person name="Arahal R. D."/>
            <person name="Lucena T."/>
        </authorList>
    </citation>
    <scope>NUCLEOTIDE SEQUENCE</scope>
    <source>
        <strain evidence="9">CECT 7929</strain>
    </source>
</reference>
<dbReference type="RefSeq" id="WP_237467006.1">
    <property type="nucleotide sequence ID" value="NZ_CAKLDI010000001.1"/>
</dbReference>
<dbReference type="Pfam" id="PF03553">
    <property type="entry name" value="Na_H_antiporter"/>
    <property type="match status" value="1"/>
</dbReference>
<evidence type="ECO:0008006" key="11">
    <source>
        <dbReference type="Google" id="ProtNLM"/>
    </source>
</evidence>
<accession>A0ABM8ZVR1</accession>
<dbReference type="PANTHER" id="PTHR37821">
    <property type="entry name" value="AMINO ACID TRANSPORTER YUIF-RELATED"/>
    <property type="match status" value="1"/>
</dbReference>
<dbReference type="InterPro" id="IPR032813">
    <property type="entry name" value="Na_H_antiport_N"/>
</dbReference>
<feature type="transmembrane region" description="Helical" evidence="6">
    <location>
        <begin position="21"/>
        <end position="40"/>
    </location>
</feature>
<feature type="transmembrane region" description="Helical" evidence="6">
    <location>
        <begin position="466"/>
        <end position="487"/>
    </location>
</feature>
<evidence type="ECO:0000256" key="5">
    <source>
        <dbReference type="ARBA" id="ARBA00023136"/>
    </source>
</evidence>
<name>A0ABM8ZVR1_9VIBR</name>
<evidence type="ECO:0000256" key="2">
    <source>
        <dbReference type="ARBA" id="ARBA00022475"/>
    </source>
</evidence>
<feature type="transmembrane region" description="Helical" evidence="6">
    <location>
        <begin position="380"/>
        <end position="398"/>
    </location>
</feature>
<feature type="transmembrane region" description="Helical" evidence="6">
    <location>
        <begin position="410"/>
        <end position="435"/>
    </location>
</feature>
<evidence type="ECO:0000313" key="10">
    <source>
        <dbReference type="Proteomes" id="UP000838672"/>
    </source>
</evidence>
<gene>
    <name evidence="9" type="ORF">VST7929_02339</name>
</gene>
<proteinExistence type="predicted"/>
<evidence type="ECO:0000256" key="1">
    <source>
        <dbReference type="ARBA" id="ARBA00004651"/>
    </source>
</evidence>
<feature type="transmembrane region" description="Helical" evidence="6">
    <location>
        <begin position="236"/>
        <end position="256"/>
    </location>
</feature>
<feature type="transmembrane region" description="Helical" evidence="6">
    <location>
        <begin position="340"/>
        <end position="360"/>
    </location>
</feature>
<evidence type="ECO:0000256" key="6">
    <source>
        <dbReference type="SAM" id="Phobius"/>
    </source>
</evidence>
<sequence>MTVAVEASLKEASSVKSFQKIAIGVVVLLCALVVFQPGIFPINSVILAISLMIVMCLLRVPVPIALIGGALVGAINSGLSVSQALEAYNSNLGAGAQVGMTYVMIGAFAVALARSGILDLFANKVTMAVSCGVSARGLKWGLYAIFVIVSVISQNLVPVHIAFIPVMIPPLLATFNRLGIDRRAIACVIACSISISYLLLPTGFGAIYLFEILLPNLNEAGAGFNLNIVAKQVPHAMFLPVMGIVAGMLFAVFISYRRPRRYQSSSKSELLVDAAKDVAPSPIALSQLLFVVAAVVVALCCQLWFDSLLLGAMLGFVILSFSGVFTWQQQDDVFTEGMRMMVQIAIIITLAAGFSGVLNATNEIPALIETSKAMIGDNQMFAALMMLLVGLFITIGFGDSFASVPILAPIYVPLALSLGFSPMATVALLGASAALGDAGSPASTISLGVTSGLNADGQHDHLHDSVIPTFLHANVGMVLFAWLAALIL</sequence>
<keyword evidence="10" id="KW-1185">Reference proteome</keyword>
<keyword evidence="3 6" id="KW-0812">Transmembrane</keyword>
<feature type="transmembrane region" description="Helical" evidence="6">
    <location>
        <begin position="283"/>
        <end position="305"/>
    </location>
</feature>
<keyword evidence="2" id="KW-1003">Cell membrane</keyword>
<dbReference type="PANTHER" id="PTHR37821:SF1">
    <property type="entry name" value="AMINO ACID TRANSPORTER YUIF-RELATED"/>
    <property type="match status" value="1"/>
</dbReference>
<dbReference type="EMBL" id="CAKLDI010000001">
    <property type="protein sequence ID" value="CAH0534408.1"/>
    <property type="molecule type" value="Genomic_DNA"/>
</dbReference>
<keyword evidence="4 6" id="KW-1133">Transmembrane helix</keyword>
<protein>
    <recommendedName>
        <fullName evidence="11">Sodium:proton antiporter</fullName>
    </recommendedName>
</protein>
<dbReference type="InterPro" id="IPR018461">
    <property type="entry name" value="Na/H_Antiport_NhaC-like_C"/>
</dbReference>